<keyword evidence="1" id="KW-1133">Transmembrane helix</keyword>
<keyword evidence="1" id="KW-0472">Membrane</keyword>
<accession>A0ABW7AZ69</accession>
<sequence>MWLAAALAILVLGITAGLVALRAPVPDWARWVSLGLALTAVVSLLLALLLGPGARRLAGERGPLTDRDRRTLSAKERIEAVNAARHTLIQAATGLVVIGGVVFTAQGLWYTAQTLDTTRQNQATTEQGQITDRYTKAVEQLGSGKIDVRLGGIYALERLAKDSPRDHSTIYDVVAAFIREHDPALKAKLPEAPATDVQAALTVLGRRATTRDRLDPASFPNLKAIRVKGADLFSANLTGEDLTGVNLYEADLSSAFLDEADC</sequence>
<keyword evidence="3" id="KW-1185">Reference proteome</keyword>
<name>A0ABW7AZ69_9ACTN</name>
<gene>
    <name evidence="2" type="ORF">ACFLIM_50150</name>
</gene>
<dbReference type="Pfam" id="PF00805">
    <property type="entry name" value="Pentapeptide"/>
    <property type="match status" value="1"/>
</dbReference>
<dbReference type="RefSeq" id="WP_393178013.1">
    <property type="nucleotide sequence ID" value="NZ_JBICRM010000110.1"/>
</dbReference>
<feature type="transmembrane region" description="Helical" evidence="1">
    <location>
        <begin position="32"/>
        <end position="51"/>
    </location>
</feature>
<keyword evidence="1" id="KW-0812">Transmembrane</keyword>
<evidence type="ECO:0000256" key="1">
    <source>
        <dbReference type="SAM" id="Phobius"/>
    </source>
</evidence>
<comment type="caution">
    <text evidence="2">The sequence shown here is derived from an EMBL/GenBank/DDBJ whole genome shotgun (WGS) entry which is preliminary data.</text>
</comment>
<dbReference type="EMBL" id="JBICRM010000110">
    <property type="protein sequence ID" value="MFG1711338.1"/>
    <property type="molecule type" value="Genomic_DNA"/>
</dbReference>
<organism evidence="2 3">
    <name type="scientific">Nonomuraea marmarensis</name>
    <dbReference type="NCBI Taxonomy" id="3351344"/>
    <lineage>
        <taxon>Bacteria</taxon>
        <taxon>Bacillati</taxon>
        <taxon>Actinomycetota</taxon>
        <taxon>Actinomycetes</taxon>
        <taxon>Streptosporangiales</taxon>
        <taxon>Streptosporangiaceae</taxon>
        <taxon>Nonomuraea</taxon>
    </lineage>
</organism>
<dbReference type="SUPFAM" id="SSF141571">
    <property type="entry name" value="Pentapeptide repeat-like"/>
    <property type="match status" value="1"/>
</dbReference>
<evidence type="ECO:0000313" key="2">
    <source>
        <dbReference type="EMBL" id="MFG1711338.1"/>
    </source>
</evidence>
<protein>
    <submittedName>
        <fullName evidence="2">Pentapeptide repeat-containing protein</fullName>
    </submittedName>
</protein>
<dbReference type="Gene3D" id="2.160.20.80">
    <property type="entry name" value="E3 ubiquitin-protein ligase SopA"/>
    <property type="match status" value="1"/>
</dbReference>
<reference evidence="2 3" key="1">
    <citation type="submission" date="2024-10" db="EMBL/GenBank/DDBJ databases">
        <authorList>
            <person name="Topkara A.R."/>
            <person name="Saygin H."/>
        </authorList>
    </citation>
    <scope>NUCLEOTIDE SEQUENCE [LARGE SCALE GENOMIC DNA]</scope>
    <source>
        <strain evidence="2 3">M3C6</strain>
    </source>
</reference>
<dbReference type="InterPro" id="IPR001646">
    <property type="entry name" value="5peptide_repeat"/>
</dbReference>
<dbReference type="Proteomes" id="UP001603978">
    <property type="component" value="Unassembled WGS sequence"/>
</dbReference>
<evidence type="ECO:0000313" key="3">
    <source>
        <dbReference type="Proteomes" id="UP001603978"/>
    </source>
</evidence>
<proteinExistence type="predicted"/>